<evidence type="ECO:0000256" key="1">
    <source>
        <dbReference type="SAM" id="MobiDB-lite"/>
    </source>
</evidence>
<feature type="compositionally biased region" description="Acidic residues" evidence="1">
    <location>
        <begin position="77"/>
        <end position="97"/>
    </location>
</feature>
<reference evidence="2 3" key="1">
    <citation type="journal article" date="2021" name="Elife">
        <title>Chloroplast acquisition without the gene transfer in kleptoplastic sea slugs, Plakobranchus ocellatus.</title>
        <authorList>
            <person name="Maeda T."/>
            <person name="Takahashi S."/>
            <person name="Yoshida T."/>
            <person name="Shimamura S."/>
            <person name="Takaki Y."/>
            <person name="Nagai Y."/>
            <person name="Toyoda A."/>
            <person name="Suzuki Y."/>
            <person name="Arimoto A."/>
            <person name="Ishii H."/>
            <person name="Satoh N."/>
            <person name="Nishiyama T."/>
            <person name="Hasebe M."/>
            <person name="Maruyama T."/>
            <person name="Minagawa J."/>
            <person name="Obokata J."/>
            <person name="Shigenobu S."/>
        </authorList>
    </citation>
    <scope>NUCLEOTIDE SEQUENCE [LARGE SCALE GENOMIC DNA]</scope>
</reference>
<protein>
    <submittedName>
        <fullName evidence="2">Uncharacterized protein</fullName>
    </submittedName>
</protein>
<gene>
    <name evidence="2" type="ORF">ElyMa_004535400</name>
</gene>
<organism evidence="2 3">
    <name type="scientific">Elysia marginata</name>
    <dbReference type="NCBI Taxonomy" id="1093978"/>
    <lineage>
        <taxon>Eukaryota</taxon>
        <taxon>Metazoa</taxon>
        <taxon>Spiralia</taxon>
        <taxon>Lophotrochozoa</taxon>
        <taxon>Mollusca</taxon>
        <taxon>Gastropoda</taxon>
        <taxon>Heterobranchia</taxon>
        <taxon>Euthyneura</taxon>
        <taxon>Panpulmonata</taxon>
        <taxon>Sacoglossa</taxon>
        <taxon>Placobranchoidea</taxon>
        <taxon>Plakobranchidae</taxon>
        <taxon>Elysia</taxon>
    </lineage>
</organism>
<dbReference type="EMBL" id="BMAT01009156">
    <property type="protein sequence ID" value="GFR99697.1"/>
    <property type="molecule type" value="Genomic_DNA"/>
</dbReference>
<dbReference type="AlphaFoldDB" id="A0AAV4HNE2"/>
<evidence type="ECO:0000313" key="3">
    <source>
        <dbReference type="Proteomes" id="UP000762676"/>
    </source>
</evidence>
<feature type="region of interest" description="Disordered" evidence="1">
    <location>
        <begin position="59"/>
        <end position="97"/>
    </location>
</feature>
<name>A0AAV4HNE2_9GAST</name>
<evidence type="ECO:0000313" key="2">
    <source>
        <dbReference type="EMBL" id="GFR99697.1"/>
    </source>
</evidence>
<keyword evidence="3" id="KW-1185">Reference proteome</keyword>
<accession>A0AAV4HNE2</accession>
<proteinExistence type="predicted"/>
<comment type="caution">
    <text evidence="2">The sequence shown here is derived from an EMBL/GenBank/DDBJ whole genome shotgun (WGS) entry which is preliminary data.</text>
</comment>
<sequence>MLAGLTPVLFIDQWEFSRLEVVSELGVNGSIRIANQWFFTQINMELRSLSLLAYEDLEKEEGENNNVSKRWRRTEEKEEEEEEKEEEEEEKEEEDKE</sequence>
<dbReference type="Proteomes" id="UP000762676">
    <property type="component" value="Unassembled WGS sequence"/>
</dbReference>